<dbReference type="Gene3D" id="3.40.30.10">
    <property type="entry name" value="Glutaredoxin"/>
    <property type="match status" value="1"/>
</dbReference>
<dbReference type="EMBL" id="MK071980">
    <property type="protein sequence ID" value="AYV75654.1"/>
    <property type="molecule type" value="Genomic_DNA"/>
</dbReference>
<dbReference type="PROSITE" id="PS51352">
    <property type="entry name" value="THIOREDOXIN_2"/>
    <property type="match status" value="1"/>
</dbReference>
<gene>
    <name evidence="2" type="ORF">Terrestrivirus2_162</name>
</gene>
<evidence type="ECO:0000313" key="2">
    <source>
        <dbReference type="EMBL" id="AYV75654.1"/>
    </source>
</evidence>
<dbReference type="InterPro" id="IPR036249">
    <property type="entry name" value="Thioredoxin-like_sf"/>
</dbReference>
<dbReference type="SUPFAM" id="SSF52833">
    <property type="entry name" value="Thioredoxin-like"/>
    <property type="match status" value="1"/>
</dbReference>
<dbReference type="Pfam" id="PF00085">
    <property type="entry name" value="Thioredoxin"/>
    <property type="match status" value="1"/>
</dbReference>
<protein>
    <submittedName>
        <fullName evidence="2">Thioredoxin</fullName>
    </submittedName>
</protein>
<accession>A0A3G4ZML3</accession>
<reference evidence="2" key="1">
    <citation type="submission" date="2018-10" db="EMBL/GenBank/DDBJ databases">
        <title>Hidden diversity of soil giant viruses.</title>
        <authorList>
            <person name="Schulz F."/>
            <person name="Alteio L."/>
            <person name="Goudeau D."/>
            <person name="Ryan E.M."/>
            <person name="Malmstrom R.R."/>
            <person name="Blanchard J."/>
            <person name="Woyke T."/>
        </authorList>
    </citation>
    <scope>NUCLEOTIDE SEQUENCE</scope>
    <source>
        <strain evidence="2">TEV1</strain>
    </source>
</reference>
<sequence length="161" mass="18877">MTKKEITLYYANWCGHCKTFKPAWFDLKKYAEIYKDDIKKKYDVEIVTDEYEESANPKIMDEKGIKGFPTILIDDKEYEGDRTIQGIIKELIPEITKEDLDKMFPEHQSAGKINDAVLNFLNDLPLLEGGFKKNSNNKSMKTAKYQYKYMKYKTKYLALGK</sequence>
<feature type="domain" description="Thioredoxin" evidence="1">
    <location>
        <begin position="1"/>
        <end position="109"/>
    </location>
</feature>
<name>A0A3G4ZML3_9VIRU</name>
<organism evidence="2">
    <name type="scientific">Terrestrivirus sp</name>
    <dbReference type="NCBI Taxonomy" id="2487775"/>
    <lineage>
        <taxon>Viruses</taxon>
        <taxon>Varidnaviria</taxon>
        <taxon>Bamfordvirae</taxon>
        <taxon>Nucleocytoviricota</taxon>
        <taxon>Megaviricetes</taxon>
        <taxon>Imitervirales</taxon>
        <taxon>Mimiviridae</taxon>
        <taxon>Klosneuvirinae</taxon>
    </lineage>
</organism>
<dbReference type="InterPro" id="IPR013766">
    <property type="entry name" value="Thioredoxin_domain"/>
</dbReference>
<evidence type="ECO:0000259" key="1">
    <source>
        <dbReference type="PROSITE" id="PS51352"/>
    </source>
</evidence>
<proteinExistence type="predicted"/>